<protein>
    <submittedName>
        <fullName evidence="2">Uncharacterized protein</fullName>
    </submittedName>
</protein>
<sequence length="132" mass="14424">MGWCCVTPSPIPAYFSRFLGNLIRTLSLKSNVRLLCAILGPLSSSRTLSRILQKTLCPNGEGALRQGLDFSTAPYRVFKRHFRQSVFAYKYLLVAGLWKSSGLPGADRVPHRALPGTSGQETAQGSSIRLLG</sequence>
<evidence type="ECO:0000256" key="1">
    <source>
        <dbReference type="SAM" id="MobiDB-lite"/>
    </source>
</evidence>
<gene>
    <name evidence="2" type="ORF">B0H67DRAFT_156208</name>
</gene>
<proteinExistence type="predicted"/>
<name>A0AA40APD8_9PEZI</name>
<keyword evidence="3" id="KW-1185">Reference proteome</keyword>
<reference evidence="2" key="1">
    <citation type="submission" date="2023-06" db="EMBL/GenBank/DDBJ databases">
        <title>Genome-scale phylogeny and comparative genomics of the fungal order Sordariales.</title>
        <authorList>
            <consortium name="Lawrence Berkeley National Laboratory"/>
            <person name="Hensen N."/>
            <person name="Bonometti L."/>
            <person name="Westerberg I."/>
            <person name="Brannstrom I.O."/>
            <person name="Guillou S."/>
            <person name="Cros-Aarteil S."/>
            <person name="Calhoun S."/>
            <person name="Haridas S."/>
            <person name="Kuo A."/>
            <person name="Mondo S."/>
            <person name="Pangilinan J."/>
            <person name="Riley R."/>
            <person name="Labutti K."/>
            <person name="Andreopoulos B."/>
            <person name="Lipzen A."/>
            <person name="Chen C."/>
            <person name="Yanf M."/>
            <person name="Daum C."/>
            <person name="Ng V."/>
            <person name="Clum A."/>
            <person name="Steindorff A."/>
            <person name="Ohm R."/>
            <person name="Martin F."/>
            <person name="Silar P."/>
            <person name="Natvig D."/>
            <person name="Lalanne C."/>
            <person name="Gautier V."/>
            <person name="Ament-Velasquez S.L."/>
            <person name="Kruys A."/>
            <person name="Hutchinson M.I."/>
            <person name="Powell A.J."/>
            <person name="Barry K."/>
            <person name="Miller A.N."/>
            <person name="Grigoriev I.V."/>
            <person name="Debuchy R."/>
            <person name="Gladieux P."/>
            <person name="Thoren M.H."/>
            <person name="Johannesson H."/>
        </authorList>
    </citation>
    <scope>NUCLEOTIDE SEQUENCE</scope>
    <source>
        <strain evidence="2">SMH4607-1</strain>
    </source>
</reference>
<feature type="region of interest" description="Disordered" evidence="1">
    <location>
        <begin position="109"/>
        <end position="132"/>
    </location>
</feature>
<dbReference type="Proteomes" id="UP001172102">
    <property type="component" value="Unassembled WGS sequence"/>
</dbReference>
<evidence type="ECO:0000313" key="2">
    <source>
        <dbReference type="EMBL" id="KAK0719560.1"/>
    </source>
</evidence>
<evidence type="ECO:0000313" key="3">
    <source>
        <dbReference type="Proteomes" id="UP001172102"/>
    </source>
</evidence>
<dbReference type="EMBL" id="JAUKUA010000003">
    <property type="protein sequence ID" value="KAK0719560.1"/>
    <property type="molecule type" value="Genomic_DNA"/>
</dbReference>
<accession>A0AA40APD8</accession>
<organism evidence="2 3">
    <name type="scientific">Lasiosphaeris hirsuta</name>
    <dbReference type="NCBI Taxonomy" id="260670"/>
    <lineage>
        <taxon>Eukaryota</taxon>
        <taxon>Fungi</taxon>
        <taxon>Dikarya</taxon>
        <taxon>Ascomycota</taxon>
        <taxon>Pezizomycotina</taxon>
        <taxon>Sordariomycetes</taxon>
        <taxon>Sordariomycetidae</taxon>
        <taxon>Sordariales</taxon>
        <taxon>Lasiosphaeriaceae</taxon>
        <taxon>Lasiosphaeris</taxon>
    </lineage>
</organism>
<comment type="caution">
    <text evidence="2">The sequence shown here is derived from an EMBL/GenBank/DDBJ whole genome shotgun (WGS) entry which is preliminary data.</text>
</comment>
<feature type="compositionally biased region" description="Polar residues" evidence="1">
    <location>
        <begin position="117"/>
        <end position="132"/>
    </location>
</feature>
<dbReference type="AlphaFoldDB" id="A0AA40APD8"/>